<name>A0ABQ5AS55_9ASTR</name>
<keyword evidence="2" id="KW-0378">Hydrolase</keyword>
<dbReference type="SUPFAM" id="SSF52540">
    <property type="entry name" value="P-loop containing nucleoside triphosphate hydrolases"/>
    <property type="match status" value="1"/>
</dbReference>
<reference evidence="2" key="1">
    <citation type="journal article" date="2022" name="Int. J. Mol. Sci.">
        <title>Draft Genome of Tanacetum Coccineum: Genomic Comparison of Closely Related Tanacetum-Family Plants.</title>
        <authorList>
            <person name="Yamashiro T."/>
            <person name="Shiraishi A."/>
            <person name="Nakayama K."/>
            <person name="Satake H."/>
        </authorList>
    </citation>
    <scope>NUCLEOTIDE SEQUENCE</scope>
</reference>
<feature type="region of interest" description="Disordered" evidence="1">
    <location>
        <begin position="1"/>
        <end position="81"/>
    </location>
</feature>
<keyword evidence="3" id="KW-1185">Reference proteome</keyword>
<feature type="compositionally biased region" description="Basic residues" evidence="1">
    <location>
        <begin position="16"/>
        <end position="33"/>
    </location>
</feature>
<dbReference type="Proteomes" id="UP001151760">
    <property type="component" value="Unassembled WGS sequence"/>
</dbReference>
<dbReference type="EMBL" id="BQNB010012568">
    <property type="protein sequence ID" value="GJT05198.1"/>
    <property type="molecule type" value="Genomic_DNA"/>
</dbReference>
<sequence length="147" mass="17148">MKRSIDDISSTMLFANKKRSKPTPREQRRIKRDKVREEQNTILHANPTPREQRHFRRDKVREEEKEAKKREHEEEVDSIKGRVESKLSNKRLKATHSPIQMAAIPLGSQQRVIGVTETGSGKAAAFVSRKPKMRVIIPTEKFRFSFD</sequence>
<comment type="caution">
    <text evidence="2">The sequence shown here is derived from an EMBL/GenBank/DDBJ whole genome shotgun (WGS) entry which is preliminary data.</text>
</comment>
<feature type="compositionally biased region" description="Basic and acidic residues" evidence="1">
    <location>
        <begin position="59"/>
        <end position="81"/>
    </location>
</feature>
<evidence type="ECO:0000256" key="1">
    <source>
        <dbReference type="SAM" id="MobiDB-lite"/>
    </source>
</evidence>
<keyword evidence="2" id="KW-0067">ATP-binding</keyword>
<organism evidence="2 3">
    <name type="scientific">Tanacetum coccineum</name>
    <dbReference type="NCBI Taxonomy" id="301880"/>
    <lineage>
        <taxon>Eukaryota</taxon>
        <taxon>Viridiplantae</taxon>
        <taxon>Streptophyta</taxon>
        <taxon>Embryophyta</taxon>
        <taxon>Tracheophyta</taxon>
        <taxon>Spermatophyta</taxon>
        <taxon>Magnoliopsida</taxon>
        <taxon>eudicotyledons</taxon>
        <taxon>Gunneridae</taxon>
        <taxon>Pentapetalae</taxon>
        <taxon>asterids</taxon>
        <taxon>campanulids</taxon>
        <taxon>Asterales</taxon>
        <taxon>Asteraceae</taxon>
        <taxon>Asteroideae</taxon>
        <taxon>Anthemideae</taxon>
        <taxon>Anthemidinae</taxon>
        <taxon>Tanacetum</taxon>
    </lineage>
</organism>
<proteinExistence type="predicted"/>
<dbReference type="Gene3D" id="3.40.50.300">
    <property type="entry name" value="P-loop containing nucleotide triphosphate hydrolases"/>
    <property type="match status" value="1"/>
</dbReference>
<protein>
    <submittedName>
        <fullName evidence="2">DEAD-box ATP-dependent RNA helicase 21</fullName>
    </submittedName>
</protein>
<keyword evidence="2" id="KW-0547">Nucleotide-binding</keyword>
<evidence type="ECO:0000313" key="2">
    <source>
        <dbReference type="EMBL" id="GJT05198.1"/>
    </source>
</evidence>
<evidence type="ECO:0000313" key="3">
    <source>
        <dbReference type="Proteomes" id="UP001151760"/>
    </source>
</evidence>
<dbReference type="InterPro" id="IPR027417">
    <property type="entry name" value="P-loop_NTPase"/>
</dbReference>
<dbReference type="GO" id="GO:0004386">
    <property type="term" value="F:helicase activity"/>
    <property type="evidence" value="ECO:0007669"/>
    <property type="project" value="UniProtKB-KW"/>
</dbReference>
<keyword evidence="2" id="KW-0347">Helicase</keyword>
<accession>A0ABQ5AS55</accession>
<gene>
    <name evidence="2" type="ORF">Tco_0839660</name>
</gene>
<reference evidence="2" key="2">
    <citation type="submission" date="2022-01" db="EMBL/GenBank/DDBJ databases">
        <authorList>
            <person name="Yamashiro T."/>
            <person name="Shiraishi A."/>
            <person name="Satake H."/>
            <person name="Nakayama K."/>
        </authorList>
    </citation>
    <scope>NUCLEOTIDE SEQUENCE</scope>
</reference>